<comment type="caution">
    <text evidence="2">The sequence shown here is derived from an EMBL/GenBank/DDBJ whole genome shotgun (WGS) entry which is preliminary data.</text>
</comment>
<dbReference type="InterPro" id="IPR029033">
    <property type="entry name" value="His_PPase_superfam"/>
</dbReference>
<dbReference type="InterPro" id="IPR029063">
    <property type="entry name" value="SAM-dependent_MTases_sf"/>
</dbReference>
<dbReference type="PANTHER" id="PTHR43712">
    <property type="entry name" value="PUTATIVE (AFU_ORTHOLOGUE AFUA_4G14580)-RELATED"/>
    <property type="match status" value="1"/>
</dbReference>
<protein>
    <submittedName>
        <fullName evidence="2">Histidine phosphatase superfamily</fullName>
    </submittedName>
</protein>
<dbReference type="Pfam" id="PF00328">
    <property type="entry name" value="His_Phos_2"/>
    <property type="match status" value="1"/>
</dbReference>
<dbReference type="SUPFAM" id="SSF46785">
    <property type="entry name" value="Winged helix' DNA-binding domain"/>
    <property type="match status" value="1"/>
</dbReference>
<sequence length="965" mass="105362">MSDLSDLKDDLTAALEILVSHNQNLSSNTQPLISPGAPKEVVHARQAALSAIAKIQTVLTNPTDFLHHLAVQNQLLACLQWLGEFQVLACIPLQGSVPIKDVADLAGVPETHLSRVIRMTTTAGFLQEPKTAHVAHSALSSPFVTKPSYLDAAMFLAGTAAPAALQMPMATQRFGSSLRVNETAYNIAFNTSSTFHSICEDRPKLQRQWPAFLRYGTNDVDDRVTDLLSRLDQFRSRGSVTVVEVGARSIDRATFLTNLCPTIRFIVQLPTAIPGSTLDDVRQFTCTNTNTSPNITIQHRTLTSPQPILDASTYILHLPAPSPLAPFTSLVTLITAELRVHLDVLRSNPTATLILTPRLLPEPTSVNPDVEAAARLRDLALLQLANEQEIGLEEWLGIVNGTRISSTMSAYLFIAILILNSITPITAQDQTARIWAAFAYNVYGEAVPRVFSRSRALTSHGANQLYDAGAAFRSRYVSLNSTDRSSRIENISPYLLDNEDIKISTTPDVAALASAQAFMQGLYPPLDASLNASFFVPESTLADGSSAIAPMGGYQYPPILTFGYEDPQSLTISGQGLCPQHAYANLDYISSKEFWNTYEESAAFYNKLQSLAISGEFDVTESNYGNATSISEFLDYQAVHNESLLRSLSAEDVKRARWYAGKYVWATNGNTSRSGTIQDTSIRVIAGEGLASSVLNAFETNVQGRGADSKMTLQFGGYQTAVSFTSLLQLARSENSNFTSLPNLGASFILELFSMENETYPTYPDPSKLYVQFLLRNGTDADFRPYPLFGYSPSNTAVPFHEFQAQMQKISLKSVADWCLRCDSSASKRDNGGGGISPAVGGVIGAVVTIVVLALVAIVGFLAYNWRSTKRLRKPSLGGFKGDRKLASDADLTFKDPKWENDIIQAPQASARGYERHGSWEMGNQDLPPNLTDQSSNVGYSFGDEIEEEWQFHSAAKPVGVHEHV</sequence>
<dbReference type="Proteomes" id="UP001610334">
    <property type="component" value="Unassembled WGS sequence"/>
</dbReference>
<dbReference type="Gene3D" id="1.10.10.10">
    <property type="entry name" value="Winged helix-like DNA-binding domain superfamily/Winged helix DNA-binding domain"/>
    <property type="match status" value="1"/>
</dbReference>
<dbReference type="Gene3D" id="3.40.50.1240">
    <property type="entry name" value="Phosphoglycerate mutase-like"/>
    <property type="match status" value="1"/>
</dbReference>
<keyword evidence="1" id="KW-0472">Membrane</keyword>
<dbReference type="InterPro" id="IPR000560">
    <property type="entry name" value="His_Pase_clade-2"/>
</dbReference>
<dbReference type="InterPro" id="IPR036388">
    <property type="entry name" value="WH-like_DNA-bd_sf"/>
</dbReference>
<keyword evidence="1" id="KW-0812">Transmembrane</keyword>
<dbReference type="EMBL" id="JBFXLT010000004">
    <property type="protein sequence ID" value="KAL2821662.1"/>
    <property type="molecule type" value="Genomic_DNA"/>
</dbReference>
<reference evidence="2 3" key="1">
    <citation type="submission" date="2024-07" db="EMBL/GenBank/DDBJ databases">
        <title>Section-level genome sequencing and comparative genomics of Aspergillus sections Usti and Cavernicolus.</title>
        <authorList>
            <consortium name="Lawrence Berkeley National Laboratory"/>
            <person name="Nybo J.L."/>
            <person name="Vesth T.C."/>
            <person name="Theobald S."/>
            <person name="Frisvad J.C."/>
            <person name="Larsen T.O."/>
            <person name="Kjaerboelling I."/>
            <person name="Rothschild-Mancinelli K."/>
            <person name="Lyhne E.K."/>
            <person name="Kogle M.E."/>
            <person name="Barry K."/>
            <person name="Clum A."/>
            <person name="Na H."/>
            <person name="Ledsgaard L."/>
            <person name="Lin J."/>
            <person name="Lipzen A."/>
            <person name="Kuo A."/>
            <person name="Riley R."/>
            <person name="Mondo S."/>
            <person name="Labutti K."/>
            <person name="Haridas S."/>
            <person name="Pangalinan J."/>
            <person name="Salamov A.A."/>
            <person name="Simmons B.A."/>
            <person name="Magnuson J.K."/>
            <person name="Chen J."/>
            <person name="Drula E."/>
            <person name="Henrissat B."/>
            <person name="Wiebenga A."/>
            <person name="Lubbers R.J."/>
            <person name="Gomes A.C."/>
            <person name="Makela M.R."/>
            <person name="Stajich J."/>
            <person name="Grigoriev I.V."/>
            <person name="Mortensen U.H."/>
            <person name="De Vries R.P."/>
            <person name="Baker S.E."/>
            <person name="Andersen M.R."/>
        </authorList>
    </citation>
    <scope>NUCLEOTIDE SEQUENCE [LARGE SCALE GENOMIC DNA]</scope>
    <source>
        <strain evidence="2 3">CBS 588.65</strain>
    </source>
</reference>
<feature type="transmembrane region" description="Helical" evidence="1">
    <location>
        <begin position="839"/>
        <end position="864"/>
    </location>
</feature>
<evidence type="ECO:0000256" key="1">
    <source>
        <dbReference type="SAM" id="Phobius"/>
    </source>
</evidence>
<accession>A0ABR4I1P0</accession>
<dbReference type="SUPFAM" id="SSF53254">
    <property type="entry name" value="Phosphoglycerate mutase-like"/>
    <property type="match status" value="1"/>
</dbReference>
<keyword evidence="1" id="KW-1133">Transmembrane helix</keyword>
<dbReference type="InterPro" id="IPR036390">
    <property type="entry name" value="WH_DNA-bd_sf"/>
</dbReference>
<gene>
    <name evidence="2" type="ORF">BJX63DRAFT_418035</name>
</gene>
<evidence type="ECO:0000313" key="3">
    <source>
        <dbReference type="Proteomes" id="UP001610334"/>
    </source>
</evidence>
<evidence type="ECO:0000313" key="2">
    <source>
        <dbReference type="EMBL" id="KAL2821662.1"/>
    </source>
</evidence>
<dbReference type="Gene3D" id="3.40.50.150">
    <property type="entry name" value="Vaccinia Virus protein VP39"/>
    <property type="match status" value="1"/>
</dbReference>
<keyword evidence="3" id="KW-1185">Reference proteome</keyword>
<organism evidence="2 3">
    <name type="scientific">Aspergillus granulosus</name>
    <dbReference type="NCBI Taxonomy" id="176169"/>
    <lineage>
        <taxon>Eukaryota</taxon>
        <taxon>Fungi</taxon>
        <taxon>Dikarya</taxon>
        <taxon>Ascomycota</taxon>
        <taxon>Pezizomycotina</taxon>
        <taxon>Eurotiomycetes</taxon>
        <taxon>Eurotiomycetidae</taxon>
        <taxon>Eurotiales</taxon>
        <taxon>Aspergillaceae</taxon>
        <taxon>Aspergillus</taxon>
        <taxon>Aspergillus subgen. Nidulantes</taxon>
    </lineage>
</organism>
<proteinExistence type="predicted"/>
<dbReference type="PANTHER" id="PTHR43712:SF15">
    <property type="entry name" value="MONODICTYPHENONE CLUSTER TRANSCRIPTIONAL COACTIVATOR MDPA"/>
    <property type="match status" value="1"/>
</dbReference>
<name>A0ABR4I1P0_9EURO</name>
<dbReference type="CDD" id="cd07061">
    <property type="entry name" value="HP_HAP_like"/>
    <property type="match status" value="1"/>
</dbReference>